<name>A0ABN1GHY9_9ACTN</name>
<evidence type="ECO:0000313" key="1">
    <source>
        <dbReference type="EMBL" id="GAA0611468.1"/>
    </source>
</evidence>
<reference evidence="1 2" key="1">
    <citation type="journal article" date="2019" name="Int. J. Syst. Evol. Microbiol.">
        <title>The Global Catalogue of Microorganisms (GCM) 10K type strain sequencing project: providing services to taxonomists for standard genome sequencing and annotation.</title>
        <authorList>
            <consortium name="The Broad Institute Genomics Platform"/>
            <consortium name="The Broad Institute Genome Sequencing Center for Infectious Disease"/>
            <person name="Wu L."/>
            <person name="Ma J."/>
        </authorList>
    </citation>
    <scope>NUCLEOTIDE SEQUENCE [LARGE SCALE GENOMIC DNA]</scope>
    <source>
        <strain evidence="1 2">JCM 5067</strain>
    </source>
</reference>
<proteinExistence type="predicted"/>
<protein>
    <submittedName>
        <fullName evidence="1">MFS transporter</fullName>
    </submittedName>
</protein>
<sequence length="474" mass="51585">MSNAPVTGKGVAVASAVRRTRPPNTDLARLIEACGASHKSLAHRVNQLTRQAGIQTDYSHTSVANWCRRGMIPKHPMPQLLAQAISERLGRPVNLGEIGMGGAETINADVGLDFPRDPADAVRVATTFWRSVNRRDFLTQTGTGFAASAFTTPVTRWLVSPTDETADHQGSGQVGQADLDELRDAADDARRWDSKYGGGNWKANSVTDCLEHRAAPLLQGSFSDTVGRELFSVTAELSRLAGWTAFDVGQHDAAQRHFVQALRLARAGGDVQLGCYVLTTMAMQALMRGFASEAIDMAQGAFERARHDAVPRVLAFTKLIEARAHAREHNARAASRALAASEGLLGKADADSGDEPGWIDFYHHARLSADAAEVFRDLKNPKMALAWNKQAAAMPTGVFTRSVGMRLAIVGTAHLQARDLDHGLELGHRSVDILARVQSTRAKDYVAEFNAALVPWRREPAVREFMQRTRDEAL</sequence>
<dbReference type="Proteomes" id="UP001500668">
    <property type="component" value="Unassembled WGS sequence"/>
</dbReference>
<keyword evidence="2" id="KW-1185">Reference proteome</keyword>
<organism evidence="1 2">
    <name type="scientific">Streptomyces crystallinus</name>
    <dbReference type="NCBI Taxonomy" id="68191"/>
    <lineage>
        <taxon>Bacteria</taxon>
        <taxon>Bacillati</taxon>
        <taxon>Actinomycetota</taxon>
        <taxon>Actinomycetes</taxon>
        <taxon>Kitasatosporales</taxon>
        <taxon>Streptomycetaceae</taxon>
        <taxon>Streptomyces</taxon>
    </lineage>
</organism>
<dbReference type="EMBL" id="BAAACA010000034">
    <property type="protein sequence ID" value="GAA0611468.1"/>
    <property type="molecule type" value="Genomic_DNA"/>
</dbReference>
<evidence type="ECO:0000313" key="2">
    <source>
        <dbReference type="Proteomes" id="UP001500668"/>
    </source>
</evidence>
<comment type="caution">
    <text evidence="1">The sequence shown here is derived from an EMBL/GenBank/DDBJ whole genome shotgun (WGS) entry which is preliminary data.</text>
</comment>
<accession>A0ABN1GHY9</accession>
<gene>
    <name evidence="1" type="ORF">GCM10010394_46590</name>
</gene>